<dbReference type="GO" id="GO:0016301">
    <property type="term" value="F:kinase activity"/>
    <property type="evidence" value="ECO:0007669"/>
    <property type="project" value="UniProtKB-KW"/>
</dbReference>
<evidence type="ECO:0000256" key="10">
    <source>
        <dbReference type="ARBA" id="ARBA00023209"/>
    </source>
</evidence>
<evidence type="ECO:0000259" key="12">
    <source>
        <dbReference type="PROSITE" id="PS50146"/>
    </source>
</evidence>
<dbReference type="SMART" id="SM00046">
    <property type="entry name" value="DAGKc"/>
    <property type="match status" value="1"/>
</dbReference>
<dbReference type="Pfam" id="PF00781">
    <property type="entry name" value="DAGK_cat"/>
    <property type="match status" value="1"/>
</dbReference>
<dbReference type="GO" id="GO:0008654">
    <property type="term" value="P:phospholipid biosynthetic process"/>
    <property type="evidence" value="ECO:0007669"/>
    <property type="project" value="UniProtKB-KW"/>
</dbReference>
<dbReference type="SUPFAM" id="SSF111331">
    <property type="entry name" value="NAD kinase/diacylglycerol kinase-like"/>
    <property type="match status" value="1"/>
</dbReference>
<dbReference type="Proteomes" id="UP000297861">
    <property type="component" value="Unassembled WGS sequence"/>
</dbReference>
<comment type="caution">
    <text evidence="13">The sequence shown here is derived from an EMBL/GenBank/DDBJ whole genome shotgun (WGS) entry which is preliminary data.</text>
</comment>
<keyword evidence="3" id="KW-0808">Transferase</keyword>
<evidence type="ECO:0000256" key="2">
    <source>
        <dbReference type="ARBA" id="ARBA00022516"/>
    </source>
</evidence>
<dbReference type="GO" id="GO:0005524">
    <property type="term" value="F:ATP binding"/>
    <property type="evidence" value="ECO:0007669"/>
    <property type="project" value="UniProtKB-KW"/>
</dbReference>
<dbReference type="PANTHER" id="PTHR12358:SF106">
    <property type="entry name" value="LIPID KINASE YEGS"/>
    <property type="match status" value="1"/>
</dbReference>
<evidence type="ECO:0000313" key="14">
    <source>
        <dbReference type="Proteomes" id="UP000297861"/>
    </source>
</evidence>
<dbReference type="GO" id="GO:0046872">
    <property type="term" value="F:metal ion binding"/>
    <property type="evidence" value="ECO:0007669"/>
    <property type="project" value="UniProtKB-KW"/>
</dbReference>
<keyword evidence="9" id="KW-0443">Lipid metabolism</keyword>
<keyword evidence="14" id="KW-1185">Reference proteome</keyword>
<evidence type="ECO:0000256" key="11">
    <source>
        <dbReference type="ARBA" id="ARBA00023264"/>
    </source>
</evidence>
<organism evidence="13 14">
    <name type="scientific">Dysgonomonas capnocytophagoides</name>
    <dbReference type="NCBI Taxonomy" id="45254"/>
    <lineage>
        <taxon>Bacteria</taxon>
        <taxon>Pseudomonadati</taxon>
        <taxon>Bacteroidota</taxon>
        <taxon>Bacteroidia</taxon>
        <taxon>Bacteroidales</taxon>
        <taxon>Dysgonomonadaceae</taxon>
        <taxon>Dysgonomonas</taxon>
    </lineage>
</organism>
<reference evidence="13 14" key="1">
    <citation type="submission" date="2019-03" db="EMBL/GenBank/DDBJ databases">
        <title>San Antonio Military Medical Center submission to MRSN (WRAIR), pending publication.</title>
        <authorList>
            <person name="Blyth D.M."/>
            <person name="Mccarthy S.L."/>
            <person name="Schall S.E."/>
            <person name="Stam J.A."/>
            <person name="Ong A.C."/>
            <person name="Mcgann P.T."/>
        </authorList>
    </citation>
    <scope>NUCLEOTIDE SEQUENCE [LARGE SCALE GENOMIC DNA]</scope>
    <source>
        <strain evidence="13 14">MRSN571793</strain>
    </source>
</reference>
<dbReference type="NCBIfam" id="TIGR00147">
    <property type="entry name" value="YegS/Rv2252/BmrU family lipid kinase"/>
    <property type="match status" value="1"/>
</dbReference>
<keyword evidence="7" id="KW-0067">ATP-binding</keyword>
<keyword evidence="4" id="KW-0479">Metal-binding</keyword>
<dbReference type="InterPro" id="IPR045540">
    <property type="entry name" value="YegS/DAGK_C"/>
</dbReference>
<protein>
    <submittedName>
        <fullName evidence="13">Diacylglycerol kinase family lipid kinase</fullName>
    </submittedName>
</protein>
<evidence type="ECO:0000256" key="7">
    <source>
        <dbReference type="ARBA" id="ARBA00022840"/>
    </source>
</evidence>
<keyword evidence="11" id="KW-1208">Phospholipid metabolism</keyword>
<evidence type="ECO:0000313" key="13">
    <source>
        <dbReference type="EMBL" id="TFD94683.1"/>
    </source>
</evidence>
<dbReference type="GO" id="GO:0005886">
    <property type="term" value="C:plasma membrane"/>
    <property type="evidence" value="ECO:0007669"/>
    <property type="project" value="TreeGrafter"/>
</dbReference>
<name>A0A4Y8KYA3_9BACT</name>
<evidence type="ECO:0000256" key="9">
    <source>
        <dbReference type="ARBA" id="ARBA00023098"/>
    </source>
</evidence>
<dbReference type="AlphaFoldDB" id="A0A4Y8KYA3"/>
<dbReference type="PANTHER" id="PTHR12358">
    <property type="entry name" value="SPHINGOSINE KINASE"/>
    <property type="match status" value="1"/>
</dbReference>
<proteinExistence type="predicted"/>
<evidence type="ECO:0000256" key="1">
    <source>
        <dbReference type="ARBA" id="ARBA00001946"/>
    </source>
</evidence>
<keyword evidence="6 13" id="KW-0418">Kinase</keyword>
<dbReference type="OrthoDB" id="9786026at2"/>
<evidence type="ECO:0000256" key="8">
    <source>
        <dbReference type="ARBA" id="ARBA00022842"/>
    </source>
</evidence>
<evidence type="ECO:0000256" key="4">
    <source>
        <dbReference type="ARBA" id="ARBA00022723"/>
    </source>
</evidence>
<dbReference type="RefSeq" id="WP_134437086.1">
    <property type="nucleotide sequence ID" value="NZ_SOML01000010.1"/>
</dbReference>
<keyword evidence="5" id="KW-0547">Nucleotide-binding</keyword>
<keyword evidence="10" id="KW-0594">Phospholipid biosynthesis</keyword>
<dbReference type="EMBL" id="SOML01000010">
    <property type="protein sequence ID" value="TFD94683.1"/>
    <property type="molecule type" value="Genomic_DNA"/>
</dbReference>
<evidence type="ECO:0000256" key="5">
    <source>
        <dbReference type="ARBA" id="ARBA00022741"/>
    </source>
</evidence>
<evidence type="ECO:0000256" key="6">
    <source>
        <dbReference type="ARBA" id="ARBA00022777"/>
    </source>
</evidence>
<sequence>MKHSESSINVIINPTSGTKSKDYVIKCLKKLSREYDFHFFYTEYPHHATEIALESVQRSVRYVIVVGGDGTINEVARALVGTDTVLGIIPHGSGNGLARHLHISMNIARAIDIFKQNKVQQIDYGIANGNLFFCTCGVGYDAEVSEKSLNQKKRGIMMYAKNMIDVFRNFKPESYRVTTSAGNFDGKAFTITCANASQYGNNAYIAPNADICDGKMNISILDPLSAVDIPRAALQMFTKRINDNPKLNELICCTASIERETDGVMHLDGNAIYTSKNINVEIIHKGLNVLVP</sequence>
<evidence type="ECO:0000256" key="3">
    <source>
        <dbReference type="ARBA" id="ARBA00022679"/>
    </source>
</evidence>
<dbReference type="InterPro" id="IPR005218">
    <property type="entry name" value="Diacylglycerol/lipid_kinase"/>
</dbReference>
<dbReference type="Gene3D" id="2.60.200.40">
    <property type="match status" value="1"/>
</dbReference>
<dbReference type="InterPro" id="IPR017438">
    <property type="entry name" value="ATP-NAD_kinase_N"/>
</dbReference>
<comment type="cofactor">
    <cofactor evidence="1">
        <name>Mg(2+)</name>
        <dbReference type="ChEBI" id="CHEBI:18420"/>
    </cofactor>
</comment>
<dbReference type="STRING" id="1121485.GCA_000426485_01676"/>
<dbReference type="Gene3D" id="3.40.50.10330">
    <property type="entry name" value="Probable inorganic polyphosphate/atp-NAD kinase, domain 1"/>
    <property type="match status" value="1"/>
</dbReference>
<gene>
    <name evidence="13" type="ORF">E2605_15060</name>
</gene>
<keyword evidence="2" id="KW-0444">Lipid biosynthesis</keyword>
<dbReference type="InterPro" id="IPR050187">
    <property type="entry name" value="Lipid_Phosphate_FormReg"/>
</dbReference>
<dbReference type="Pfam" id="PF19279">
    <property type="entry name" value="YegS_C"/>
    <property type="match status" value="1"/>
</dbReference>
<dbReference type="InterPro" id="IPR001206">
    <property type="entry name" value="Diacylglycerol_kinase_cat_dom"/>
</dbReference>
<feature type="domain" description="DAGKc" evidence="12">
    <location>
        <begin position="3"/>
        <end position="131"/>
    </location>
</feature>
<dbReference type="PROSITE" id="PS50146">
    <property type="entry name" value="DAGK"/>
    <property type="match status" value="1"/>
</dbReference>
<dbReference type="InterPro" id="IPR016064">
    <property type="entry name" value="NAD/diacylglycerol_kinase_sf"/>
</dbReference>
<accession>A0A4Y8KYA3</accession>
<keyword evidence="8" id="KW-0460">Magnesium</keyword>